<gene>
    <name evidence="2" type="ORF">PENTCL1PPCAC_8116</name>
</gene>
<feature type="non-terminal residue" evidence="2">
    <location>
        <position position="1"/>
    </location>
</feature>
<name>A0AAV5T2I9_9BILA</name>
<reference evidence="2" key="1">
    <citation type="submission" date="2023-10" db="EMBL/GenBank/DDBJ databases">
        <title>Genome assembly of Pristionchus species.</title>
        <authorList>
            <person name="Yoshida K."/>
            <person name="Sommer R.J."/>
        </authorList>
    </citation>
    <scope>NUCLEOTIDE SEQUENCE</scope>
    <source>
        <strain evidence="2">RS0144</strain>
    </source>
</reference>
<protein>
    <submittedName>
        <fullName evidence="2">Uncharacterized protein</fullName>
    </submittedName>
</protein>
<evidence type="ECO:0000313" key="3">
    <source>
        <dbReference type="Proteomes" id="UP001432027"/>
    </source>
</evidence>
<accession>A0AAV5T2I9</accession>
<keyword evidence="3" id="KW-1185">Reference proteome</keyword>
<organism evidence="2 3">
    <name type="scientific">Pristionchus entomophagus</name>
    <dbReference type="NCBI Taxonomy" id="358040"/>
    <lineage>
        <taxon>Eukaryota</taxon>
        <taxon>Metazoa</taxon>
        <taxon>Ecdysozoa</taxon>
        <taxon>Nematoda</taxon>
        <taxon>Chromadorea</taxon>
        <taxon>Rhabditida</taxon>
        <taxon>Rhabditina</taxon>
        <taxon>Diplogasteromorpha</taxon>
        <taxon>Diplogasteroidea</taxon>
        <taxon>Neodiplogasteridae</taxon>
        <taxon>Pristionchus</taxon>
    </lineage>
</organism>
<keyword evidence="1" id="KW-0812">Transmembrane</keyword>
<dbReference type="AlphaFoldDB" id="A0AAV5T2I9"/>
<feature type="non-terminal residue" evidence="2">
    <location>
        <position position="73"/>
    </location>
</feature>
<evidence type="ECO:0000313" key="2">
    <source>
        <dbReference type="EMBL" id="GMS85941.1"/>
    </source>
</evidence>
<keyword evidence="1" id="KW-0472">Membrane</keyword>
<dbReference type="Proteomes" id="UP001432027">
    <property type="component" value="Unassembled WGS sequence"/>
</dbReference>
<feature type="transmembrane region" description="Helical" evidence="1">
    <location>
        <begin position="33"/>
        <end position="52"/>
    </location>
</feature>
<keyword evidence="1" id="KW-1133">Transmembrane helix</keyword>
<proteinExistence type="predicted"/>
<dbReference type="EMBL" id="BTSX01000002">
    <property type="protein sequence ID" value="GMS85941.1"/>
    <property type="molecule type" value="Genomic_DNA"/>
</dbReference>
<sequence>AHKCSDEVEIAPRKIVCFLYLDRMYQLFALFRLWNVDLLALDSSILCFWVEYRYERCHIMPRIHKNIRDVSEK</sequence>
<comment type="caution">
    <text evidence="2">The sequence shown here is derived from an EMBL/GenBank/DDBJ whole genome shotgun (WGS) entry which is preliminary data.</text>
</comment>
<evidence type="ECO:0000256" key="1">
    <source>
        <dbReference type="SAM" id="Phobius"/>
    </source>
</evidence>